<organism evidence="1 2">
    <name type="scientific">Acrobeloides nanus</name>
    <dbReference type="NCBI Taxonomy" id="290746"/>
    <lineage>
        <taxon>Eukaryota</taxon>
        <taxon>Metazoa</taxon>
        <taxon>Ecdysozoa</taxon>
        <taxon>Nematoda</taxon>
        <taxon>Chromadorea</taxon>
        <taxon>Rhabditida</taxon>
        <taxon>Tylenchina</taxon>
        <taxon>Cephalobomorpha</taxon>
        <taxon>Cephaloboidea</taxon>
        <taxon>Cephalobidae</taxon>
        <taxon>Acrobeloides</taxon>
    </lineage>
</organism>
<name>A0A914CBI9_9BILA</name>
<accession>A0A914CBI9</accession>
<sequence length="68" mass="7539">MLFIDFVEDLHGFQSVQVVIGYDSHGFWIVVTVFCRDSPESVRVVTAVTIRAESVATLIGKVAIEQIV</sequence>
<evidence type="ECO:0000313" key="2">
    <source>
        <dbReference type="WBParaSite" id="ACRNAN_Path_779.g2934.t1"/>
    </source>
</evidence>
<dbReference type="Proteomes" id="UP000887540">
    <property type="component" value="Unplaced"/>
</dbReference>
<protein>
    <submittedName>
        <fullName evidence="2">Uncharacterized protein</fullName>
    </submittedName>
</protein>
<proteinExistence type="predicted"/>
<dbReference type="AlphaFoldDB" id="A0A914CBI9"/>
<reference evidence="2" key="1">
    <citation type="submission" date="2022-11" db="UniProtKB">
        <authorList>
            <consortium name="WormBaseParasite"/>
        </authorList>
    </citation>
    <scope>IDENTIFICATION</scope>
</reference>
<dbReference type="WBParaSite" id="ACRNAN_Path_779.g2934.t1">
    <property type="protein sequence ID" value="ACRNAN_Path_779.g2934.t1"/>
    <property type="gene ID" value="ACRNAN_Path_779.g2934"/>
</dbReference>
<evidence type="ECO:0000313" key="1">
    <source>
        <dbReference type="Proteomes" id="UP000887540"/>
    </source>
</evidence>
<keyword evidence="1" id="KW-1185">Reference proteome</keyword>